<evidence type="ECO:0000313" key="2">
    <source>
        <dbReference type="Proteomes" id="UP000186817"/>
    </source>
</evidence>
<sequence>MQKTQRNMRQANGQRVLRRSPGFKFLGASDLSKAFDKMAGTLAGASLSRMGLLQGLIRALEQAWTQQKRFMVLGSFVGAKCLGNIGCLPQGDPSSPIALLGPIAEAQFRLQQEFDPSGTEVRWGIFIDDRHWLTKSLDTCLSIGQRWALEVRNMGMDENRSKSDYCVIGTKKARQHMQQEINSRNMPGTVHTRPKVLGTSIQTHRGARGTGASKEEKQRVDRTKQLIQWAKSIPGEFSRRLKFLRGTAMAIISTPGFARLEALSELAKDKWIT</sequence>
<protein>
    <recommendedName>
        <fullName evidence="3">Reverse transcriptase domain-containing protein</fullName>
    </recommendedName>
</protein>
<dbReference type="AlphaFoldDB" id="A0A1Q9BZ79"/>
<evidence type="ECO:0000313" key="1">
    <source>
        <dbReference type="EMBL" id="OLP75986.1"/>
    </source>
</evidence>
<reference evidence="1 2" key="1">
    <citation type="submission" date="2016-02" db="EMBL/GenBank/DDBJ databases">
        <title>Genome analysis of coral dinoflagellate symbionts highlights evolutionary adaptations to a symbiotic lifestyle.</title>
        <authorList>
            <person name="Aranda M."/>
            <person name="Li Y."/>
            <person name="Liew Y.J."/>
            <person name="Baumgarten S."/>
            <person name="Simakov O."/>
            <person name="Wilson M."/>
            <person name="Piel J."/>
            <person name="Ashoor H."/>
            <person name="Bougouffa S."/>
            <person name="Bajic V.B."/>
            <person name="Ryu T."/>
            <person name="Ravasi T."/>
            <person name="Bayer T."/>
            <person name="Micklem G."/>
            <person name="Kim H."/>
            <person name="Bhak J."/>
            <person name="Lajeunesse T.C."/>
            <person name="Voolstra C.R."/>
        </authorList>
    </citation>
    <scope>NUCLEOTIDE SEQUENCE [LARGE SCALE GENOMIC DNA]</scope>
    <source>
        <strain evidence="1 2">CCMP2467</strain>
    </source>
</reference>
<comment type="caution">
    <text evidence="1">The sequence shown here is derived from an EMBL/GenBank/DDBJ whole genome shotgun (WGS) entry which is preliminary data.</text>
</comment>
<accession>A0A1Q9BZ79</accession>
<proteinExistence type="predicted"/>
<name>A0A1Q9BZ79_SYMMI</name>
<organism evidence="1 2">
    <name type="scientific">Symbiodinium microadriaticum</name>
    <name type="common">Dinoflagellate</name>
    <name type="synonym">Zooxanthella microadriatica</name>
    <dbReference type="NCBI Taxonomy" id="2951"/>
    <lineage>
        <taxon>Eukaryota</taxon>
        <taxon>Sar</taxon>
        <taxon>Alveolata</taxon>
        <taxon>Dinophyceae</taxon>
        <taxon>Suessiales</taxon>
        <taxon>Symbiodiniaceae</taxon>
        <taxon>Symbiodinium</taxon>
    </lineage>
</organism>
<dbReference type="EMBL" id="LSRX01002179">
    <property type="protein sequence ID" value="OLP75986.1"/>
    <property type="molecule type" value="Genomic_DNA"/>
</dbReference>
<gene>
    <name evidence="1" type="ORF">AK812_SmicGene44134</name>
</gene>
<keyword evidence="2" id="KW-1185">Reference proteome</keyword>
<evidence type="ECO:0008006" key="3">
    <source>
        <dbReference type="Google" id="ProtNLM"/>
    </source>
</evidence>
<dbReference type="Proteomes" id="UP000186817">
    <property type="component" value="Unassembled WGS sequence"/>
</dbReference>